<dbReference type="Pfam" id="PF04545">
    <property type="entry name" value="Sigma70_r4"/>
    <property type="match status" value="1"/>
</dbReference>
<dbReference type="SUPFAM" id="SSF88946">
    <property type="entry name" value="Sigma2 domain of RNA polymerase sigma factors"/>
    <property type="match status" value="1"/>
</dbReference>
<dbReference type="Proteomes" id="UP000036771">
    <property type="component" value="Unassembled WGS sequence"/>
</dbReference>
<dbReference type="PRINTS" id="PR00046">
    <property type="entry name" value="SIGMA70FCT"/>
</dbReference>
<dbReference type="PIRSF" id="PIRSF000770">
    <property type="entry name" value="RNA_pol_sigma-SigE/K"/>
    <property type="match status" value="1"/>
</dbReference>
<dbReference type="GO" id="GO:0006352">
    <property type="term" value="P:DNA-templated transcription initiation"/>
    <property type="evidence" value="ECO:0007669"/>
    <property type="project" value="InterPro"/>
</dbReference>
<dbReference type="InterPro" id="IPR009042">
    <property type="entry name" value="RNA_pol_sigma70_r1_2"/>
</dbReference>
<dbReference type="OrthoDB" id="9809557at2"/>
<comment type="similarity">
    <text evidence="1">Belongs to the sigma-70 factor family.</text>
</comment>
<accession>A0A0K8MC76</accession>
<dbReference type="InterPro" id="IPR013324">
    <property type="entry name" value="RNA_pol_sigma_r3/r4-like"/>
</dbReference>
<dbReference type="PROSITE" id="PS00716">
    <property type="entry name" value="SIGMA70_2"/>
    <property type="match status" value="1"/>
</dbReference>
<dbReference type="InterPro" id="IPR013325">
    <property type="entry name" value="RNA_pol_sigma_r2"/>
</dbReference>
<dbReference type="GO" id="GO:0003677">
    <property type="term" value="F:DNA binding"/>
    <property type="evidence" value="ECO:0007669"/>
    <property type="project" value="UniProtKB-KW"/>
</dbReference>
<dbReference type="EMBL" id="BBVC01000005">
    <property type="protein sequence ID" value="GAO97464.1"/>
    <property type="molecule type" value="Genomic_DNA"/>
</dbReference>
<protein>
    <submittedName>
        <fullName evidence="7">RNA polymerase sigma factor RpoH</fullName>
    </submittedName>
</protein>
<reference evidence="7 8" key="1">
    <citation type="submission" date="2015-03" db="EMBL/GenBank/DDBJ databases">
        <title>Caedibacter varicaedens, whole genome shotgun sequence.</title>
        <authorList>
            <person name="Suzuki H."/>
            <person name="Dapper A.L."/>
            <person name="Gibson A.K."/>
            <person name="Jackson C."/>
            <person name="Lee H."/>
            <person name="Pejaver V.R."/>
            <person name="Doak T."/>
            <person name="Lynch M."/>
        </authorList>
    </citation>
    <scope>NUCLEOTIDE SEQUENCE [LARGE SCALE GENOMIC DNA]</scope>
</reference>
<keyword evidence="5" id="KW-0804">Transcription</keyword>
<comment type="caution">
    <text evidence="7">The sequence shown here is derived from an EMBL/GenBank/DDBJ whole genome shotgun (WGS) entry which is preliminary data.</text>
</comment>
<evidence type="ECO:0000259" key="6">
    <source>
        <dbReference type="PROSITE" id="PS00716"/>
    </source>
</evidence>
<dbReference type="AlphaFoldDB" id="A0A0K8MC76"/>
<name>A0A0K8MC76_9PROT</name>
<dbReference type="Gene3D" id="1.20.120.1810">
    <property type="match status" value="1"/>
</dbReference>
<dbReference type="InterPro" id="IPR007630">
    <property type="entry name" value="RNA_pol_sigma70_r4"/>
</dbReference>
<dbReference type="InterPro" id="IPR050813">
    <property type="entry name" value="Sigma-70_Factor"/>
</dbReference>
<keyword evidence="8" id="KW-1185">Reference proteome</keyword>
<evidence type="ECO:0000313" key="7">
    <source>
        <dbReference type="EMBL" id="GAO97464.1"/>
    </source>
</evidence>
<evidence type="ECO:0000313" key="8">
    <source>
        <dbReference type="Proteomes" id="UP000036771"/>
    </source>
</evidence>
<gene>
    <name evidence="7" type="primary">rpoH</name>
    <name evidence="7" type="ORF">Cva_00096</name>
</gene>
<sequence length="300" mass="35031">MFENEISDISQHKNLYHDINKNDLLSYVHSIKHFPMLSVEEEFDLARKWQDEKNEKAAHKLLQSHMRLVTKIASGYRGYGLPLQDLVSEGHLGMMQAIRKFDPGRGFRFSTYASYWIHAAMKDYVIKTWSLVKMGTGAEHKKLFFGLRKMKRKHSQSDVHLSDESIDKIAAEMNVDRATVIHMDQRLSGQDYSLNAARAGEDTGEWQDWLADEAETHDVQIAHHQEQKKRQALLDEAMEVLNARELEVLNHRRLKEPPETLEEISERMNISRERVRQIEVAAFHKLQHEVQKKAKKMNMC</sequence>
<dbReference type="STRING" id="1629334.Cva_00096"/>
<dbReference type="NCBIfam" id="TIGR02937">
    <property type="entry name" value="sigma70-ECF"/>
    <property type="match status" value="1"/>
</dbReference>
<dbReference type="CDD" id="cd06171">
    <property type="entry name" value="Sigma70_r4"/>
    <property type="match status" value="1"/>
</dbReference>
<dbReference type="NCBIfam" id="NF005143">
    <property type="entry name" value="PRK06596.1"/>
    <property type="match status" value="1"/>
</dbReference>
<dbReference type="Pfam" id="PF04542">
    <property type="entry name" value="Sigma70_r2"/>
    <property type="match status" value="1"/>
</dbReference>
<organism evidence="7 8">
    <name type="scientific">Caedimonas varicaedens</name>
    <dbReference type="NCBI Taxonomy" id="1629334"/>
    <lineage>
        <taxon>Bacteria</taxon>
        <taxon>Pseudomonadati</taxon>
        <taxon>Pseudomonadota</taxon>
        <taxon>Alphaproteobacteria</taxon>
        <taxon>Holosporales</taxon>
        <taxon>Caedimonadaceae</taxon>
        <taxon>Caedimonas</taxon>
    </lineage>
</organism>
<evidence type="ECO:0000256" key="3">
    <source>
        <dbReference type="ARBA" id="ARBA00023082"/>
    </source>
</evidence>
<dbReference type="InterPro" id="IPR007627">
    <property type="entry name" value="RNA_pol_sigma70_r2"/>
</dbReference>
<dbReference type="SUPFAM" id="SSF88659">
    <property type="entry name" value="Sigma3 and sigma4 domains of RNA polymerase sigma factors"/>
    <property type="match status" value="1"/>
</dbReference>
<dbReference type="Pfam" id="PF00140">
    <property type="entry name" value="Sigma70_r1_2"/>
    <property type="match status" value="1"/>
</dbReference>
<evidence type="ECO:0000256" key="5">
    <source>
        <dbReference type="ARBA" id="ARBA00023163"/>
    </source>
</evidence>
<proteinExistence type="inferred from homology"/>
<keyword evidence="3" id="KW-0731">Sigma factor</keyword>
<dbReference type="PANTHER" id="PTHR30376">
    <property type="entry name" value="SIGMA FACTOR RPOH HEAT SHOCK RELATED"/>
    <property type="match status" value="1"/>
</dbReference>
<keyword evidence="2" id="KW-0805">Transcription regulation</keyword>
<evidence type="ECO:0000256" key="1">
    <source>
        <dbReference type="ARBA" id="ARBA00007788"/>
    </source>
</evidence>
<evidence type="ECO:0000256" key="4">
    <source>
        <dbReference type="ARBA" id="ARBA00023125"/>
    </source>
</evidence>
<dbReference type="InterPro" id="IPR000943">
    <property type="entry name" value="RNA_pol_sigma70"/>
</dbReference>
<feature type="domain" description="RNA polymerase sigma-70" evidence="6">
    <location>
        <begin position="260"/>
        <end position="286"/>
    </location>
</feature>
<dbReference type="GO" id="GO:0016987">
    <property type="term" value="F:sigma factor activity"/>
    <property type="evidence" value="ECO:0007669"/>
    <property type="project" value="UniProtKB-KW"/>
</dbReference>
<dbReference type="PANTHER" id="PTHR30376:SF3">
    <property type="entry name" value="RNA POLYMERASE SIGMA FACTOR RPOH"/>
    <property type="match status" value="1"/>
</dbReference>
<evidence type="ECO:0000256" key="2">
    <source>
        <dbReference type="ARBA" id="ARBA00023015"/>
    </source>
</evidence>
<keyword evidence="4" id="KW-0238">DNA-binding</keyword>
<dbReference type="Gene3D" id="1.20.140.160">
    <property type="match status" value="1"/>
</dbReference>
<dbReference type="InterPro" id="IPR014284">
    <property type="entry name" value="RNA_pol_sigma-70_dom"/>
</dbReference>